<comment type="caution">
    <text evidence="1">The sequence shown here is derived from an EMBL/GenBank/DDBJ whole genome shotgun (WGS) entry which is preliminary data.</text>
</comment>
<gene>
    <name evidence="1" type="ORF">SK128_019176</name>
</gene>
<keyword evidence="2" id="KW-1185">Reference proteome</keyword>
<name>A0AAN8X864_HALRR</name>
<dbReference type="AlphaFoldDB" id="A0AAN8X864"/>
<evidence type="ECO:0000313" key="2">
    <source>
        <dbReference type="Proteomes" id="UP001381693"/>
    </source>
</evidence>
<evidence type="ECO:0000313" key="1">
    <source>
        <dbReference type="EMBL" id="KAK7079497.1"/>
    </source>
</evidence>
<reference evidence="1 2" key="1">
    <citation type="submission" date="2023-11" db="EMBL/GenBank/DDBJ databases">
        <title>Halocaridina rubra genome assembly.</title>
        <authorList>
            <person name="Smith C."/>
        </authorList>
    </citation>
    <scope>NUCLEOTIDE SEQUENCE [LARGE SCALE GENOMIC DNA]</scope>
    <source>
        <strain evidence="1">EP-1</strain>
        <tissue evidence="1">Whole</tissue>
    </source>
</reference>
<dbReference type="EMBL" id="JAXCGZ010006850">
    <property type="protein sequence ID" value="KAK7079497.1"/>
    <property type="molecule type" value="Genomic_DNA"/>
</dbReference>
<dbReference type="Proteomes" id="UP001381693">
    <property type="component" value="Unassembled WGS sequence"/>
</dbReference>
<proteinExistence type="predicted"/>
<accession>A0AAN8X864</accession>
<sequence length="92" mass="10566">MLKQMLYNLRVQSFHLWTRRAPMKNSSKELIADIMHNGGSKQVAVEESDILKRIRIILGGNIQELVCKKVADDVEDAAHDTKRSDEFKRDQG</sequence>
<protein>
    <submittedName>
        <fullName evidence="1">Uncharacterized protein</fullName>
    </submittedName>
</protein>
<organism evidence="1 2">
    <name type="scientific">Halocaridina rubra</name>
    <name type="common">Hawaiian red shrimp</name>
    <dbReference type="NCBI Taxonomy" id="373956"/>
    <lineage>
        <taxon>Eukaryota</taxon>
        <taxon>Metazoa</taxon>
        <taxon>Ecdysozoa</taxon>
        <taxon>Arthropoda</taxon>
        <taxon>Crustacea</taxon>
        <taxon>Multicrustacea</taxon>
        <taxon>Malacostraca</taxon>
        <taxon>Eumalacostraca</taxon>
        <taxon>Eucarida</taxon>
        <taxon>Decapoda</taxon>
        <taxon>Pleocyemata</taxon>
        <taxon>Caridea</taxon>
        <taxon>Atyoidea</taxon>
        <taxon>Atyidae</taxon>
        <taxon>Halocaridina</taxon>
    </lineage>
</organism>